<protein>
    <recommendedName>
        <fullName evidence="6">TonB-dependent transporter Oar-like beta-barrel domain-containing protein</fullName>
    </recommendedName>
</protein>
<sequence>MTRRCFALAFLFFFFISNSFSQNATTSLRGIVKDPSGAVVPGATVSLSNSATGYAISVMSNGAGEYRLAPLPPAQYTITVTANGFGNQSKIAELLVDQPATVDFILTVQASQQVINVSAEAQTLNTTDASLGGSMGNTMIQALPSETRNVPDLLSLQPGVLYLGPPANPQVQDSRNGSVNGGRSDQGNITLDGVDDNDQINGYAFTGVLRETQDSIEEFRVTTGNANADAGRSSGAQVSLITKAGTNKFHGAAYEYNRPTITVANNWFNKQAELNSGESNIPGKLIRNIFGADLGGPIKKDKLFFFVNYEASRIAEDAQVTQTTPTASYQQGLLNYTSGGQTVTLSQGQVSQLDAACTANAVCPWGPGADPNALGYFASMPAANGSNEGDGGYNSGSYSFSSPNPVSLNTMIAKIDYTPNAKHHIFVRGNLQKDTTGEPEQFPGQGPAFVFEDNTKGITAGETWSINSNMVNDIRYGYIRQGNGSVGVGTGDYVDFRFLASPTAETRTTIASVPVNNIVDNFSWNKGKHNIQVGGNWRLVHQNRISNLNSFNGASTNPYWFSSTPPPQPTGIGAPAVDQGFSNSYQIAYSNLVGNVPEVTNLYNYQITSATSGTLLADGAALDRHFKANEYEYYLQDSWRVKSNLTLTFGIRHSLLQTPWETRGQEVTPTIDTHAWYQQREAAALKGQVYEPNLDFSPAGPFYNRPGFWPKSKNNIAPRFAVVYSPDTKTSIRAGAGIYYDHYGESLVNIFDQEGSFGISSQLTNPAGVFNYENAPRYTGRNTIPFSNGVGAPSITYPYAPPAGADNGFQITWGLDSKLKTPYSEAIDFSVQRELPAGFTLETAYVGRLGRHLLQSLDLAEPTDFVDPSGGGDYFSAGSALSHLVDVNGGNNLATVPAIPYFENVFPFMANNANVAVYDNNGNQIYSGAGHSATQNIYTAEWAPDRANLGATTGLANIDFYCDYSCPAGYQSKFWQQQFSSLYALSTIGMSYYNAGQITLRHPSSHGLQTDISYTYSRSIDMGSDAERNTEFTGTGSALATNLSKVSSSILNTWKPYLNRAVSDFDTTHLLTVDWVYQLPVGRGQHFAAGANGIVNGFIGGWEWSGITRSTSGLPFSLSEPGFTTNWQQESYGVVTTKVPLHRHFDQNGNPQFFADPDSINNGLATGSPVRLPYPGEAGERNNFRGDGYFDLDSGLSKSWKLAEYGTLKFAWEVYNVTNTVRFDPASITNGLTGGSLGVASALLTTPRRMQFALRYDF</sequence>
<evidence type="ECO:0000256" key="4">
    <source>
        <dbReference type="SAM" id="MobiDB-lite"/>
    </source>
</evidence>
<evidence type="ECO:0000313" key="8">
    <source>
        <dbReference type="Proteomes" id="UP000538666"/>
    </source>
</evidence>
<dbReference type="GO" id="GO:0009279">
    <property type="term" value="C:cell outer membrane"/>
    <property type="evidence" value="ECO:0007669"/>
    <property type="project" value="UniProtKB-SubCell"/>
</dbReference>
<keyword evidence="8" id="KW-1185">Reference proteome</keyword>
<evidence type="ECO:0000256" key="1">
    <source>
        <dbReference type="ARBA" id="ARBA00004442"/>
    </source>
</evidence>
<dbReference type="OrthoDB" id="97893at2"/>
<dbReference type="Proteomes" id="UP000538666">
    <property type="component" value="Unassembled WGS sequence"/>
</dbReference>
<evidence type="ECO:0000313" key="7">
    <source>
        <dbReference type="EMBL" id="MBB6142782.1"/>
    </source>
</evidence>
<evidence type="ECO:0000256" key="5">
    <source>
        <dbReference type="SAM" id="SignalP"/>
    </source>
</evidence>
<dbReference type="RefSeq" id="WP_050057966.1">
    <property type="nucleotide sequence ID" value="NZ_JACHEK010000001.1"/>
</dbReference>
<organism evidence="7 8">
    <name type="scientific">Silvibacterium bohemicum</name>
    <dbReference type="NCBI Taxonomy" id="1577686"/>
    <lineage>
        <taxon>Bacteria</taxon>
        <taxon>Pseudomonadati</taxon>
        <taxon>Acidobacteriota</taxon>
        <taxon>Terriglobia</taxon>
        <taxon>Terriglobales</taxon>
        <taxon>Acidobacteriaceae</taxon>
        <taxon>Silvibacterium</taxon>
    </lineage>
</organism>
<evidence type="ECO:0000256" key="2">
    <source>
        <dbReference type="ARBA" id="ARBA00023136"/>
    </source>
</evidence>
<gene>
    <name evidence="7" type="ORF">HNQ77_000720</name>
</gene>
<evidence type="ECO:0000259" key="6">
    <source>
        <dbReference type="Pfam" id="PF25183"/>
    </source>
</evidence>
<dbReference type="InterPro" id="IPR008969">
    <property type="entry name" value="CarboxyPept-like_regulatory"/>
</dbReference>
<comment type="subcellular location">
    <subcellularLocation>
        <location evidence="1">Cell outer membrane</location>
    </subcellularLocation>
</comment>
<keyword evidence="5" id="KW-0732">Signal</keyword>
<dbReference type="Gene3D" id="2.40.170.20">
    <property type="entry name" value="TonB-dependent receptor, beta-barrel domain"/>
    <property type="match status" value="1"/>
</dbReference>
<reference evidence="7 8" key="1">
    <citation type="submission" date="2020-08" db="EMBL/GenBank/DDBJ databases">
        <title>Genomic Encyclopedia of Type Strains, Phase IV (KMG-IV): sequencing the most valuable type-strain genomes for metagenomic binning, comparative biology and taxonomic classification.</title>
        <authorList>
            <person name="Goeker M."/>
        </authorList>
    </citation>
    <scope>NUCLEOTIDE SEQUENCE [LARGE SCALE GENOMIC DNA]</scope>
    <source>
        <strain evidence="7 8">DSM 103733</strain>
    </source>
</reference>
<dbReference type="EMBL" id="JACHEK010000001">
    <property type="protein sequence ID" value="MBB6142782.1"/>
    <property type="molecule type" value="Genomic_DNA"/>
</dbReference>
<dbReference type="Pfam" id="PF13620">
    <property type="entry name" value="CarboxypepD_reg"/>
    <property type="match status" value="1"/>
</dbReference>
<keyword evidence="2" id="KW-0472">Membrane</keyword>
<comment type="caution">
    <text evidence="7">The sequence shown here is derived from an EMBL/GenBank/DDBJ whole genome shotgun (WGS) entry which is preliminary data.</text>
</comment>
<dbReference type="SUPFAM" id="SSF49464">
    <property type="entry name" value="Carboxypeptidase regulatory domain-like"/>
    <property type="match status" value="1"/>
</dbReference>
<dbReference type="SUPFAM" id="SSF56935">
    <property type="entry name" value="Porins"/>
    <property type="match status" value="1"/>
</dbReference>
<dbReference type="InterPro" id="IPR057601">
    <property type="entry name" value="Oar-like_b-barrel"/>
</dbReference>
<proteinExistence type="predicted"/>
<feature type="chain" id="PRO_5032709793" description="TonB-dependent transporter Oar-like beta-barrel domain-containing protein" evidence="5">
    <location>
        <begin position="25"/>
        <end position="1258"/>
    </location>
</feature>
<accession>A0A841JN31</accession>
<name>A0A841JN31_9BACT</name>
<feature type="domain" description="TonB-dependent transporter Oar-like beta-barrel" evidence="6">
    <location>
        <begin position="241"/>
        <end position="1251"/>
    </location>
</feature>
<dbReference type="Gene3D" id="2.60.40.1120">
    <property type="entry name" value="Carboxypeptidase-like, regulatory domain"/>
    <property type="match status" value="1"/>
</dbReference>
<dbReference type="Pfam" id="PF25183">
    <property type="entry name" value="OMP_b-brl_4"/>
    <property type="match status" value="1"/>
</dbReference>
<keyword evidence="3" id="KW-0998">Cell outer membrane</keyword>
<dbReference type="AlphaFoldDB" id="A0A841JN31"/>
<feature type="region of interest" description="Disordered" evidence="4">
    <location>
        <begin position="168"/>
        <end position="193"/>
    </location>
</feature>
<feature type="signal peptide" evidence="5">
    <location>
        <begin position="1"/>
        <end position="24"/>
    </location>
</feature>
<evidence type="ECO:0000256" key="3">
    <source>
        <dbReference type="ARBA" id="ARBA00023237"/>
    </source>
</evidence>
<dbReference type="InterPro" id="IPR036942">
    <property type="entry name" value="Beta-barrel_TonB_sf"/>
</dbReference>
<feature type="compositionally biased region" description="Polar residues" evidence="4">
    <location>
        <begin position="169"/>
        <end position="189"/>
    </location>
</feature>